<evidence type="ECO:0000313" key="10">
    <source>
        <dbReference type="Proteomes" id="UP000559010"/>
    </source>
</evidence>
<reference evidence="9 10" key="1">
    <citation type="submission" date="2020-04" db="EMBL/GenBank/DDBJ databases">
        <title>Flammeovirgaceae bacterium KN852 isolated from deep sea.</title>
        <authorList>
            <person name="Zhang D.-C."/>
        </authorList>
    </citation>
    <scope>NUCLEOTIDE SEQUENCE [LARGE SCALE GENOMIC DNA]</scope>
    <source>
        <strain evidence="9 10">KN852</strain>
    </source>
</reference>
<feature type="transmembrane region" description="Helical" evidence="7">
    <location>
        <begin position="6"/>
        <end position="23"/>
    </location>
</feature>
<keyword evidence="10" id="KW-1185">Reference proteome</keyword>
<protein>
    <submittedName>
        <fullName evidence="9">NADH-quinone oxidoreductase subunit M</fullName>
    </submittedName>
</protein>
<dbReference type="PANTHER" id="PTHR43507:SF1">
    <property type="entry name" value="NADH-UBIQUINONE OXIDOREDUCTASE CHAIN 4"/>
    <property type="match status" value="1"/>
</dbReference>
<dbReference type="GO" id="GO:0015990">
    <property type="term" value="P:electron transport coupled proton transport"/>
    <property type="evidence" value="ECO:0007669"/>
    <property type="project" value="TreeGrafter"/>
</dbReference>
<evidence type="ECO:0000256" key="1">
    <source>
        <dbReference type="ARBA" id="ARBA00004127"/>
    </source>
</evidence>
<comment type="subcellular location">
    <subcellularLocation>
        <location evidence="1">Endomembrane system</location>
        <topology evidence="1">Multi-pass membrane protein</topology>
    </subcellularLocation>
    <subcellularLocation>
        <location evidence="6">Membrane</location>
        <topology evidence="6">Multi-pass membrane protein</topology>
    </subcellularLocation>
</comment>
<organism evidence="9 10">
    <name type="scientific">Marinigracilibium pacificum</name>
    <dbReference type="NCBI Taxonomy" id="2729599"/>
    <lineage>
        <taxon>Bacteria</taxon>
        <taxon>Pseudomonadati</taxon>
        <taxon>Bacteroidota</taxon>
        <taxon>Cytophagia</taxon>
        <taxon>Cytophagales</taxon>
        <taxon>Flammeovirgaceae</taxon>
        <taxon>Marinigracilibium</taxon>
    </lineage>
</organism>
<feature type="transmembrane region" description="Helical" evidence="7">
    <location>
        <begin position="347"/>
        <end position="366"/>
    </location>
</feature>
<evidence type="ECO:0000313" key="9">
    <source>
        <dbReference type="EMBL" id="NMM48975.1"/>
    </source>
</evidence>
<dbReference type="NCBIfam" id="TIGR01972">
    <property type="entry name" value="NDH_I_M"/>
    <property type="match status" value="1"/>
</dbReference>
<keyword evidence="5 7" id="KW-0472">Membrane</keyword>
<dbReference type="GO" id="GO:0012505">
    <property type="term" value="C:endomembrane system"/>
    <property type="evidence" value="ECO:0007669"/>
    <property type="project" value="UniProtKB-SubCell"/>
</dbReference>
<sequence length="576" mass="63589">MDIGFISLLIFLPLAGIPIILLLPDRSGYIMQRLVAGIFGIEILLAAIALYTFNPVGDVNTPNLIYDWMALSFYDELPWISLDLGVLGELNISYSLGIDGLSIWLIILTSFIMVIATLASHTIKEKLKGYYVLILLLGTTIFGCFVAMDLFLFFLFFEFMLLPMYFLIGLWGGPRKEYAAIKFFLYTLAGSMMILVVMIGLYVSAIDPIATGVKAGLIDTQQALAGQVEVVQQQLAEGQIEEKNWVRTFKWAYLTDTGNYLPGSIFSSSDFKIWGKPARSLAFLALFIGFLIKLPGVPFHTWLPDAHVEAPTPISVILAALLLKVGGYGILRMAYAIFPEGAIEYGYTIGVIGVISIIYAALVALASKDLKKMIAYSSVSHMGFFLLGIASLTNEGLMGANYQLFSHGLISAMLFLIAGVVYSRTHDRTIDHYGGLAKKMPKYTFFVVIAFFASLGLPGFSGFIAEIMVFLGGFVSSTENGILPRTLVIIAALGLILTAGYYLWTLQRMFFGKFYYQDQEKEKTLTDLEPVDYLMFTPLALAILFFGLFPQVFIDDVAPTIQGLIEHVMSSSSNIK</sequence>
<dbReference type="PANTHER" id="PTHR43507">
    <property type="entry name" value="NADH-UBIQUINONE OXIDOREDUCTASE CHAIN 4"/>
    <property type="match status" value="1"/>
</dbReference>
<evidence type="ECO:0000256" key="7">
    <source>
        <dbReference type="SAM" id="Phobius"/>
    </source>
</evidence>
<feature type="transmembrane region" description="Helical" evidence="7">
    <location>
        <begin position="35"/>
        <end position="53"/>
    </location>
</feature>
<name>A0A848J0C7_9BACT</name>
<evidence type="ECO:0000256" key="4">
    <source>
        <dbReference type="ARBA" id="ARBA00022989"/>
    </source>
</evidence>
<proteinExistence type="inferred from homology"/>
<feature type="transmembrane region" description="Helical" evidence="7">
    <location>
        <begin position="130"/>
        <end position="148"/>
    </location>
</feature>
<evidence type="ECO:0000256" key="2">
    <source>
        <dbReference type="ARBA" id="ARBA00009025"/>
    </source>
</evidence>
<gene>
    <name evidence="9" type="ORF">HH304_11235</name>
</gene>
<feature type="transmembrane region" description="Helical" evidence="7">
    <location>
        <begin position="533"/>
        <end position="554"/>
    </location>
</feature>
<accession>A0A848J0C7</accession>
<dbReference type="GO" id="GO:0016020">
    <property type="term" value="C:membrane"/>
    <property type="evidence" value="ECO:0007669"/>
    <property type="project" value="UniProtKB-SubCell"/>
</dbReference>
<feature type="transmembrane region" description="Helical" evidence="7">
    <location>
        <begin position="315"/>
        <end position="335"/>
    </location>
</feature>
<dbReference type="GO" id="GO:0008137">
    <property type="term" value="F:NADH dehydrogenase (ubiquinone) activity"/>
    <property type="evidence" value="ECO:0007669"/>
    <property type="project" value="InterPro"/>
</dbReference>
<dbReference type="InterPro" id="IPR001750">
    <property type="entry name" value="ND/Mrp_TM"/>
</dbReference>
<feature type="transmembrane region" description="Helical" evidence="7">
    <location>
        <begin position="373"/>
        <end position="392"/>
    </location>
</feature>
<feature type="transmembrane region" description="Helical" evidence="7">
    <location>
        <begin position="482"/>
        <end position="504"/>
    </location>
</feature>
<dbReference type="RefSeq" id="WP_169681450.1">
    <property type="nucleotide sequence ID" value="NZ_JABBNU010000006.1"/>
</dbReference>
<feature type="transmembrane region" description="Helical" evidence="7">
    <location>
        <begin position="404"/>
        <end position="422"/>
    </location>
</feature>
<keyword evidence="3 6" id="KW-0812">Transmembrane</keyword>
<dbReference type="Pfam" id="PF00361">
    <property type="entry name" value="Proton_antipo_M"/>
    <property type="match status" value="2"/>
</dbReference>
<dbReference type="InterPro" id="IPR010227">
    <property type="entry name" value="NADH_Q_OxRdtase_chainM/4"/>
</dbReference>
<evidence type="ECO:0000256" key="6">
    <source>
        <dbReference type="RuleBase" id="RU000320"/>
    </source>
</evidence>
<comment type="caution">
    <text evidence="9">The sequence shown here is derived from an EMBL/GenBank/DDBJ whole genome shotgun (WGS) entry which is preliminary data.</text>
</comment>
<feature type="transmembrane region" description="Helical" evidence="7">
    <location>
        <begin position="443"/>
        <end position="470"/>
    </location>
</feature>
<dbReference type="InterPro" id="IPR003918">
    <property type="entry name" value="NADH_UbQ_OxRdtase"/>
</dbReference>
<dbReference type="Proteomes" id="UP000559010">
    <property type="component" value="Unassembled WGS sequence"/>
</dbReference>
<feature type="domain" description="NADH:quinone oxidoreductase/Mrp antiporter transmembrane" evidence="8">
    <location>
        <begin position="147"/>
        <end position="203"/>
    </location>
</feature>
<dbReference type="PRINTS" id="PR01437">
    <property type="entry name" value="NUOXDRDTASE4"/>
</dbReference>
<evidence type="ECO:0000256" key="3">
    <source>
        <dbReference type="ARBA" id="ARBA00022692"/>
    </source>
</evidence>
<feature type="domain" description="NADH:quinone oxidoreductase/Mrp antiporter transmembrane" evidence="8">
    <location>
        <begin position="275"/>
        <end position="482"/>
    </location>
</feature>
<feature type="transmembrane region" description="Helical" evidence="7">
    <location>
        <begin position="154"/>
        <end position="171"/>
    </location>
</feature>
<keyword evidence="4 7" id="KW-1133">Transmembrane helix</keyword>
<dbReference type="GO" id="GO:0048039">
    <property type="term" value="F:ubiquinone binding"/>
    <property type="evidence" value="ECO:0007669"/>
    <property type="project" value="TreeGrafter"/>
</dbReference>
<comment type="similarity">
    <text evidence="2">Belongs to the complex I subunit 4 family.</text>
</comment>
<feature type="transmembrane region" description="Helical" evidence="7">
    <location>
        <begin position="183"/>
        <end position="203"/>
    </location>
</feature>
<dbReference type="AlphaFoldDB" id="A0A848J0C7"/>
<evidence type="ECO:0000256" key="5">
    <source>
        <dbReference type="ARBA" id="ARBA00023136"/>
    </source>
</evidence>
<dbReference type="GO" id="GO:0042773">
    <property type="term" value="P:ATP synthesis coupled electron transport"/>
    <property type="evidence" value="ECO:0007669"/>
    <property type="project" value="InterPro"/>
</dbReference>
<feature type="transmembrane region" description="Helical" evidence="7">
    <location>
        <begin position="101"/>
        <end position="118"/>
    </location>
</feature>
<dbReference type="EMBL" id="JABBNU010000006">
    <property type="protein sequence ID" value="NMM48975.1"/>
    <property type="molecule type" value="Genomic_DNA"/>
</dbReference>
<evidence type="ECO:0000259" key="8">
    <source>
        <dbReference type="Pfam" id="PF00361"/>
    </source>
</evidence>
<feature type="transmembrane region" description="Helical" evidence="7">
    <location>
        <begin position="281"/>
        <end position="303"/>
    </location>
</feature>
<dbReference type="GO" id="GO:0003954">
    <property type="term" value="F:NADH dehydrogenase activity"/>
    <property type="evidence" value="ECO:0007669"/>
    <property type="project" value="TreeGrafter"/>
</dbReference>